<accession>A0A067KLJ4</accession>
<evidence type="ECO:0000313" key="3">
    <source>
        <dbReference type="Proteomes" id="UP000027138"/>
    </source>
</evidence>
<keyword evidence="3" id="KW-1185">Reference proteome</keyword>
<name>A0A067KLJ4_JATCU</name>
<sequence length="301" mass="33438">MHADALQIALSQYGAQSPKSRLLLPGTGRHTSPDTDSPSFIHGAQGNKEHNMQNPLVLPSGLITRSHTKRYGAAMSLYVQDQVTKELHDLAFNKCCVELEGTHRLLTLLEAYVDGVARPGRGCLKKVKVSHTPPEQWRVRLQAGQEVLLKQLADTFRQIAGVMPQAPVIVERERKPPLEKLRKYGAKEFSQGLAFESLNLELAIESYGQKNTDCTIWNHVARSRILESKSRSRFPIARSRLESGSSLTLNCTTRAREDHMRGRDFGQKLSDSQFAHFALANHTSALATSSRARDLCCAVAT</sequence>
<proteinExistence type="predicted"/>
<dbReference type="EMBL" id="KK914560">
    <property type="protein sequence ID" value="KDP33130.1"/>
    <property type="molecule type" value="Genomic_DNA"/>
</dbReference>
<reference evidence="2 3" key="1">
    <citation type="journal article" date="2014" name="PLoS ONE">
        <title>Global Analysis of Gene Expression Profiles in Physic Nut (Jatropha curcas L.) Seedlings Exposed to Salt Stress.</title>
        <authorList>
            <person name="Zhang L."/>
            <person name="Zhang C."/>
            <person name="Wu P."/>
            <person name="Chen Y."/>
            <person name="Li M."/>
            <person name="Jiang H."/>
            <person name="Wu G."/>
        </authorList>
    </citation>
    <scope>NUCLEOTIDE SEQUENCE [LARGE SCALE GENOMIC DNA]</scope>
    <source>
        <strain evidence="3">cv. GZQX0401</strain>
        <tissue evidence="2">Young leaves</tissue>
    </source>
</reference>
<evidence type="ECO:0000313" key="2">
    <source>
        <dbReference type="EMBL" id="KDP33130.1"/>
    </source>
</evidence>
<dbReference type="AlphaFoldDB" id="A0A067KLJ4"/>
<organism evidence="2 3">
    <name type="scientific">Jatropha curcas</name>
    <name type="common">Barbados nut</name>
    <dbReference type="NCBI Taxonomy" id="180498"/>
    <lineage>
        <taxon>Eukaryota</taxon>
        <taxon>Viridiplantae</taxon>
        <taxon>Streptophyta</taxon>
        <taxon>Embryophyta</taxon>
        <taxon>Tracheophyta</taxon>
        <taxon>Spermatophyta</taxon>
        <taxon>Magnoliopsida</taxon>
        <taxon>eudicotyledons</taxon>
        <taxon>Gunneridae</taxon>
        <taxon>Pentapetalae</taxon>
        <taxon>rosids</taxon>
        <taxon>fabids</taxon>
        <taxon>Malpighiales</taxon>
        <taxon>Euphorbiaceae</taxon>
        <taxon>Crotonoideae</taxon>
        <taxon>Jatropheae</taxon>
        <taxon>Jatropha</taxon>
    </lineage>
</organism>
<dbReference type="Proteomes" id="UP000027138">
    <property type="component" value="Unassembled WGS sequence"/>
</dbReference>
<feature type="region of interest" description="Disordered" evidence="1">
    <location>
        <begin position="19"/>
        <end position="43"/>
    </location>
</feature>
<gene>
    <name evidence="2" type="ORF">JCGZ_13577</name>
</gene>
<evidence type="ECO:0000256" key="1">
    <source>
        <dbReference type="SAM" id="MobiDB-lite"/>
    </source>
</evidence>
<protein>
    <submittedName>
        <fullName evidence="2">Uncharacterized protein</fullName>
    </submittedName>
</protein>